<dbReference type="EMBL" id="JASBWU010000005">
    <property type="protein sequence ID" value="KAJ9121787.1"/>
    <property type="molecule type" value="Genomic_DNA"/>
</dbReference>
<protein>
    <submittedName>
        <fullName evidence="1">Uncharacterized protein</fullName>
    </submittedName>
</protein>
<sequence>MVPFGRPKRKVQEVQDDDISLADLPRIQAESQTRRASEGLIDGIGSGQNSDFRMTLTRETGQTEFNADHNDVKPKHDFSLHENTVVVEDTVHRRTGYALFSTSKKITGDSEGERWKGTGYVERDESRLKRMWRVSMRHLRFVGPGLVSSVAYFDPGNWTVDLAAGSEFGYKLLSVILMAGIGAAVLQVLSLRLGIATSTSLPAQIRALFLRIREHPNVKPYRWRRRATMAGLYGLYGLAEIAIIATDLAELLGSAIALNLIFPRLPLYAGVLITAVDVLFVLAFFQRPERGRKGMMAFEGLIVSLVLCVFVCFVILIIQIKPDWPKVFHGFVPSSTIIGPKALYTSVGIIGATVMPHALFLGSHLATVDRLDVAPRPPLEQPRPFLRSFPRKDLVDKLLHRWRPAASATTGRSAGRRASTSGHAGGGGEDVASRTGRDTPVDEEIEHMILKDQVRYEAEMNTFDRVKFASIHIGHATIDTVLSLFGFAVTINSSILILASAAFFYGGSEAVRQASAEADLFSAHALIEQQISKPAAFIFALALLCSGQSASITATLSGQVVSEGFIEWKTSPFVRRIVTRLLGVIPSTVVAIAVGRDGLSQMLVASQVMLSIVLPFVIAPLVYLTSQNLVMTVQNGGPEMDTSSQPTDGGINGSTLSPQERSALGTATNEGSCSTGPSPRPPFPTKKTVPQPAPETTPLSLSGNVRSVGLAIYNLVRYGGVSKPTKPDCDRQKSRSFKSHWSATAFGYALCTVVTIANAYVLLMLMLGKS</sequence>
<gene>
    <name evidence="1" type="ORF">QFC22_002409</name>
</gene>
<reference evidence="1" key="1">
    <citation type="submission" date="2023-04" db="EMBL/GenBank/DDBJ databases">
        <title>Draft Genome sequencing of Naganishia species isolated from polar environments using Oxford Nanopore Technology.</title>
        <authorList>
            <person name="Leo P."/>
            <person name="Venkateswaran K."/>
        </authorList>
    </citation>
    <scope>NUCLEOTIDE SEQUENCE</scope>
    <source>
        <strain evidence="1">MNA-CCFEE 5425</strain>
    </source>
</reference>
<proteinExistence type="predicted"/>
<keyword evidence="2" id="KW-1185">Reference proteome</keyword>
<name>A0ACC2XGD7_9TREE</name>
<organism evidence="1 2">
    <name type="scientific">Naganishia vaughanmartiniae</name>
    <dbReference type="NCBI Taxonomy" id="1424756"/>
    <lineage>
        <taxon>Eukaryota</taxon>
        <taxon>Fungi</taxon>
        <taxon>Dikarya</taxon>
        <taxon>Basidiomycota</taxon>
        <taxon>Agaricomycotina</taxon>
        <taxon>Tremellomycetes</taxon>
        <taxon>Filobasidiales</taxon>
        <taxon>Filobasidiaceae</taxon>
        <taxon>Naganishia</taxon>
    </lineage>
</organism>
<comment type="caution">
    <text evidence="1">The sequence shown here is derived from an EMBL/GenBank/DDBJ whole genome shotgun (WGS) entry which is preliminary data.</text>
</comment>
<evidence type="ECO:0000313" key="1">
    <source>
        <dbReference type="EMBL" id="KAJ9121787.1"/>
    </source>
</evidence>
<accession>A0ACC2XGD7</accession>
<evidence type="ECO:0000313" key="2">
    <source>
        <dbReference type="Proteomes" id="UP001243375"/>
    </source>
</evidence>
<dbReference type="Proteomes" id="UP001243375">
    <property type="component" value="Unassembled WGS sequence"/>
</dbReference>